<keyword evidence="8" id="KW-0997">Cell inner membrane</keyword>
<evidence type="ECO:0000256" key="5">
    <source>
        <dbReference type="ARBA" id="ARBA00022692"/>
    </source>
</evidence>
<feature type="transmembrane region" description="Helical" evidence="8">
    <location>
        <begin position="140"/>
        <end position="162"/>
    </location>
</feature>
<evidence type="ECO:0000313" key="11">
    <source>
        <dbReference type="Proteomes" id="UP000054926"/>
    </source>
</evidence>
<proteinExistence type="inferred from homology"/>
<evidence type="ECO:0000256" key="4">
    <source>
        <dbReference type="ARBA" id="ARBA00022475"/>
    </source>
</evidence>
<dbReference type="PATRIC" id="fig|947033.5.peg.320"/>
<comment type="caution">
    <text evidence="10">The sequence shown here is derived from an EMBL/GenBank/DDBJ whole genome shotgun (WGS) entry which is preliminary data.</text>
</comment>
<dbReference type="InterPro" id="IPR004812">
    <property type="entry name" value="Efflux_drug-R_Bcr/CmlA"/>
</dbReference>
<comment type="similarity">
    <text evidence="2 8">Belongs to the major facilitator superfamily. Bcr/CmlA family.</text>
</comment>
<feature type="transmembrane region" description="Helical" evidence="8">
    <location>
        <begin position="82"/>
        <end position="101"/>
    </location>
</feature>
<feature type="transmembrane region" description="Helical" evidence="8">
    <location>
        <begin position="350"/>
        <end position="370"/>
    </location>
</feature>
<feature type="transmembrane region" description="Helical" evidence="8">
    <location>
        <begin position="107"/>
        <end position="128"/>
    </location>
</feature>
<keyword evidence="4" id="KW-1003">Cell membrane</keyword>
<feature type="transmembrane region" description="Helical" evidence="8">
    <location>
        <begin position="376"/>
        <end position="396"/>
    </location>
</feature>
<evidence type="ECO:0000259" key="9">
    <source>
        <dbReference type="PROSITE" id="PS50850"/>
    </source>
</evidence>
<dbReference type="PROSITE" id="PS50850">
    <property type="entry name" value="MFS"/>
    <property type="match status" value="1"/>
</dbReference>
<dbReference type="Pfam" id="PF07690">
    <property type="entry name" value="MFS_1"/>
    <property type="match status" value="1"/>
</dbReference>
<feature type="transmembrane region" description="Helical" evidence="8">
    <location>
        <begin position="12"/>
        <end position="30"/>
    </location>
</feature>
<gene>
    <name evidence="10" type="ORF">Lste_0296</name>
</gene>
<name>A0A0W0ZP18_9GAMM</name>
<comment type="subcellular location">
    <subcellularLocation>
        <location evidence="8">Cell inner membrane</location>
        <topology evidence="8">Multi-pass membrane protein</topology>
    </subcellularLocation>
    <subcellularLocation>
        <location evidence="1">Cell membrane</location>
        <topology evidence="1">Multi-pass membrane protein</topology>
    </subcellularLocation>
</comment>
<dbReference type="InterPro" id="IPR011701">
    <property type="entry name" value="MFS"/>
</dbReference>
<organism evidence="10 11">
    <name type="scientific">Legionella steelei</name>
    <dbReference type="NCBI Taxonomy" id="947033"/>
    <lineage>
        <taxon>Bacteria</taxon>
        <taxon>Pseudomonadati</taxon>
        <taxon>Pseudomonadota</taxon>
        <taxon>Gammaproteobacteria</taxon>
        <taxon>Legionellales</taxon>
        <taxon>Legionellaceae</taxon>
        <taxon>Legionella</taxon>
    </lineage>
</organism>
<reference evidence="10 11" key="1">
    <citation type="submission" date="2015-11" db="EMBL/GenBank/DDBJ databases">
        <title>Genomic analysis of 38 Legionella species identifies large and diverse effector repertoires.</title>
        <authorList>
            <person name="Burstein D."/>
            <person name="Amaro F."/>
            <person name="Zusman T."/>
            <person name="Lifshitz Z."/>
            <person name="Cohen O."/>
            <person name="Gilbert J.A."/>
            <person name="Pupko T."/>
            <person name="Shuman H.A."/>
            <person name="Segal G."/>
        </authorList>
    </citation>
    <scope>NUCLEOTIDE SEQUENCE [LARGE SCALE GENOMIC DNA]</scope>
    <source>
        <strain evidence="10 11">IMVS3376</strain>
    </source>
</reference>
<evidence type="ECO:0000256" key="1">
    <source>
        <dbReference type="ARBA" id="ARBA00004651"/>
    </source>
</evidence>
<keyword evidence="5 8" id="KW-0812">Transmembrane</keyword>
<dbReference type="OrthoDB" id="5670831at2"/>
<feature type="transmembrane region" description="Helical" evidence="8">
    <location>
        <begin position="168"/>
        <end position="190"/>
    </location>
</feature>
<keyword evidence="3 8" id="KW-0813">Transport</keyword>
<dbReference type="AlphaFoldDB" id="A0A0W0ZP18"/>
<keyword evidence="6 8" id="KW-1133">Transmembrane helix</keyword>
<dbReference type="STRING" id="947033.Lste_0296"/>
<dbReference type="InterPro" id="IPR036259">
    <property type="entry name" value="MFS_trans_sf"/>
</dbReference>
<dbReference type="GO" id="GO:1990961">
    <property type="term" value="P:xenobiotic detoxification by transmembrane export across the plasma membrane"/>
    <property type="evidence" value="ECO:0007669"/>
    <property type="project" value="InterPro"/>
</dbReference>
<feature type="domain" description="Major facilitator superfamily (MFS) profile" evidence="9">
    <location>
        <begin position="16"/>
        <end position="400"/>
    </location>
</feature>
<dbReference type="GO" id="GO:0005886">
    <property type="term" value="C:plasma membrane"/>
    <property type="evidence" value="ECO:0007669"/>
    <property type="project" value="UniProtKB-SubCell"/>
</dbReference>
<dbReference type="GO" id="GO:0042910">
    <property type="term" value="F:xenobiotic transmembrane transporter activity"/>
    <property type="evidence" value="ECO:0007669"/>
    <property type="project" value="InterPro"/>
</dbReference>
<dbReference type="CDD" id="cd17320">
    <property type="entry name" value="MFS_MdfA_MDR_like"/>
    <property type="match status" value="1"/>
</dbReference>
<evidence type="ECO:0000313" key="10">
    <source>
        <dbReference type="EMBL" id="KTD70972.1"/>
    </source>
</evidence>
<evidence type="ECO:0000256" key="6">
    <source>
        <dbReference type="ARBA" id="ARBA00022989"/>
    </source>
</evidence>
<sequence>MHKKNDVRQVSLQPVLVFVVLMLMILMQMTTDQYIPSLPAITRIFNSSEASIQLTLSLFMLGLSISHVFYGPLSDKIGRKPPLMFGVGLSILGSLICFLAPSVLVLIIGRFIQGFGIGCCGSVGRSLVRDLFTDRMLSKIGSYVGIVSVFIMVASPVLGGYIQEHFGWRVNFLFLLVFGIVIWILALLALPETNKNLNPDATKFKVMRENYFTLLKSKVFLGYALCACLASAGLIGYLAIAPFLFQDVLGLSPIEFGQLTIFIAAAICVSGIVNSQLVMSKGVSYMVCIGIVFMIIGGFTMLLLAILGFQNVLSIMIPVSLFSMGVGFTFINAFAGAFHPFPHMAGTVGALYACMQDLSAAISSGIIALGQWYGQLSLAIILLILGLCAFASWYYLASKDNE</sequence>
<dbReference type="SUPFAM" id="SSF103473">
    <property type="entry name" value="MFS general substrate transporter"/>
    <property type="match status" value="1"/>
</dbReference>
<evidence type="ECO:0000256" key="2">
    <source>
        <dbReference type="ARBA" id="ARBA00006236"/>
    </source>
</evidence>
<keyword evidence="11" id="KW-1185">Reference proteome</keyword>
<dbReference type="InterPro" id="IPR020846">
    <property type="entry name" value="MFS_dom"/>
</dbReference>
<evidence type="ECO:0000256" key="7">
    <source>
        <dbReference type="ARBA" id="ARBA00023136"/>
    </source>
</evidence>
<dbReference type="RefSeq" id="WP_058509313.1">
    <property type="nucleotide sequence ID" value="NZ_LNYY01000005.1"/>
</dbReference>
<dbReference type="Gene3D" id="1.20.1720.10">
    <property type="entry name" value="Multidrug resistance protein D"/>
    <property type="match status" value="1"/>
</dbReference>
<protein>
    <recommendedName>
        <fullName evidence="8">Bcr/CflA family efflux transporter</fullName>
    </recommendedName>
</protein>
<keyword evidence="7 8" id="KW-0472">Membrane</keyword>
<feature type="transmembrane region" description="Helical" evidence="8">
    <location>
        <begin position="220"/>
        <end position="244"/>
    </location>
</feature>
<accession>A0A0W0ZP18</accession>
<dbReference type="Proteomes" id="UP000054926">
    <property type="component" value="Unassembled WGS sequence"/>
</dbReference>
<evidence type="ECO:0000256" key="3">
    <source>
        <dbReference type="ARBA" id="ARBA00022448"/>
    </source>
</evidence>
<feature type="transmembrane region" description="Helical" evidence="8">
    <location>
        <begin position="256"/>
        <end position="273"/>
    </location>
</feature>
<dbReference type="PANTHER" id="PTHR23501:SF191">
    <property type="entry name" value="VACUOLAR BASIC AMINO ACID TRANSPORTER 4"/>
    <property type="match status" value="1"/>
</dbReference>
<evidence type="ECO:0000256" key="8">
    <source>
        <dbReference type="RuleBase" id="RU365088"/>
    </source>
</evidence>
<dbReference type="NCBIfam" id="TIGR00710">
    <property type="entry name" value="efflux_Bcr_CflA"/>
    <property type="match status" value="1"/>
</dbReference>
<feature type="transmembrane region" description="Helical" evidence="8">
    <location>
        <begin position="315"/>
        <end position="338"/>
    </location>
</feature>
<feature type="transmembrane region" description="Helical" evidence="8">
    <location>
        <begin position="50"/>
        <end position="70"/>
    </location>
</feature>
<feature type="transmembrane region" description="Helical" evidence="8">
    <location>
        <begin position="285"/>
        <end position="309"/>
    </location>
</feature>
<dbReference type="PANTHER" id="PTHR23501">
    <property type="entry name" value="MAJOR FACILITATOR SUPERFAMILY"/>
    <property type="match status" value="1"/>
</dbReference>
<dbReference type="EMBL" id="LNYY01000005">
    <property type="protein sequence ID" value="KTD70972.1"/>
    <property type="molecule type" value="Genomic_DNA"/>
</dbReference>